<dbReference type="Proteomes" id="UP000218542">
    <property type="component" value="Unassembled WGS sequence"/>
</dbReference>
<dbReference type="EMBL" id="BAOS01000011">
    <property type="protein sequence ID" value="GAX60410.1"/>
    <property type="molecule type" value="Genomic_DNA"/>
</dbReference>
<evidence type="ECO:0000313" key="3">
    <source>
        <dbReference type="EMBL" id="GAX60410.1"/>
    </source>
</evidence>
<organism evidence="3 4">
    <name type="scientific">Candidatus Scalindua japonica</name>
    <dbReference type="NCBI Taxonomy" id="1284222"/>
    <lineage>
        <taxon>Bacteria</taxon>
        <taxon>Pseudomonadati</taxon>
        <taxon>Planctomycetota</taxon>
        <taxon>Candidatus Brocadiia</taxon>
        <taxon>Candidatus Brocadiales</taxon>
        <taxon>Candidatus Scalinduaceae</taxon>
        <taxon>Candidatus Scalindua</taxon>
    </lineage>
</organism>
<feature type="chain" id="PRO_5012538468" description="EF-hand domain-containing protein" evidence="1">
    <location>
        <begin position="22"/>
        <end position="125"/>
    </location>
</feature>
<dbReference type="InterPro" id="IPR018247">
    <property type="entry name" value="EF_Hand_1_Ca_BS"/>
</dbReference>
<accession>A0A286TX15</accession>
<gene>
    <name evidence="3" type="ORF">SCALIN_C11_0021</name>
</gene>
<dbReference type="PROSITE" id="PS00018">
    <property type="entry name" value="EF_HAND_1"/>
    <property type="match status" value="1"/>
</dbReference>
<dbReference type="RefSeq" id="WP_096893764.1">
    <property type="nucleotide sequence ID" value="NZ_BAOS01000011.1"/>
</dbReference>
<protein>
    <recommendedName>
        <fullName evidence="2">EF-hand domain-containing protein</fullName>
    </recommendedName>
</protein>
<sequence length="125" mass="14580">MKIKQLVVFFFALFSVSLAIAGDDTRKGPFFQMDSNKDEVVTKDEFMAFHLAEAEKRGKLFHQAKKQKALTEDNFMRIFMKQQEVRGKNVFDRVDKDSDGTLTKEEVKIAWNRIINDYAKEKGHK</sequence>
<evidence type="ECO:0000259" key="2">
    <source>
        <dbReference type="PROSITE" id="PS50222"/>
    </source>
</evidence>
<dbReference type="SUPFAM" id="SSF47473">
    <property type="entry name" value="EF-hand"/>
    <property type="match status" value="1"/>
</dbReference>
<dbReference type="Pfam" id="PF13202">
    <property type="entry name" value="EF-hand_5"/>
    <property type="match status" value="1"/>
</dbReference>
<name>A0A286TX15_9BACT</name>
<dbReference type="PROSITE" id="PS50222">
    <property type="entry name" value="EF_HAND_2"/>
    <property type="match status" value="1"/>
</dbReference>
<keyword evidence="1" id="KW-0732">Signal</keyword>
<reference evidence="4" key="1">
    <citation type="journal article" date="2017" name="Environ. Microbiol. Rep.">
        <title>Genetic Diversity of Marine Anaerobic Ammonium-Oxidizing Bacteria as Revealed by Genomic and Proteomic Analyses of 'Candidatus Scalindua japonica'.</title>
        <authorList>
            <person name="Oshiki M."/>
            <person name="Mizuto K."/>
            <person name="Kimura Z."/>
            <person name="Kindaichi T."/>
            <person name="Satoh H."/>
            <person name="Okabe S."/>
        </authorList>
    </citation>
    <scope>NUCLEOTIDE SEQUENCE [LARGE SCALE GENOMIC DNA]</scope>
    <source>
        <strain evidence="4">husup-a2</strain>
    </source>
</reference>
<feature type="signal peptide" evidence="1">
    <location>
        <begin position="1"/>
        <end position="21"/>
    </location>
</feature>
<feature type="domain" description="EF-hand" evidence="2">
    <location>
        <begin position="82"/>
        <end position="117"/>
    </location>
</feature>
<evidence type="ECO:0000256" key="1">
    <source>
        <dbReference type="SAM" id="SignalP"/>
    </source>
</evidence>
<proteinExistence type="predicted"/>
<dbReference type="InterPro" id="IPR002048">
    <property type="entry name" value="EF_hand_dom"/>
</dbReference>
<evidence type="ECO:0000313" key="4">
    <source>
        <dbReference type="Proteomes" id="UP000218542"/>
    </source>
</evidence>
<dbReference type="GO" id="GO:0005509">
    <property type="term" value="F:calcium ion binding"/>
    <property type="evidence" value="ECO:0007669"/>
    <property type="project" value="InterPro"/>
</dbReference>
<dbReference type="OrthoDB" id="5470953at2"/>
<dbReference type="Gene3D" id="1.10.238.10">
    <property type="entry name" value="EF-hand"/>
    <property type="match status" value="1"/>
</dbReference>
<dbReference type="InterPro" id="IPR011992">
    <property type="entry name" value="EF-hand-dom_pair"/>
</dbReference>
<comment type="caution">
    <text evidence="3">The sequence shown here is derived from an EMBL/GenBank/DDBJ whole genome shotgun (WGS) entry which is preliminary data.</text>
</comment>
<dbReference type="AlphaFoldDB" id="A0A286TX15"/>
<keyword evidence="4" id="KW-1185">Reference proteome</keyword>